<evidence type="ECO:0000313" key="8">
    <source>
        <dbReference type="Proteomes" id="UP000838763"/>
    </source>
</evidence>
<feature type="compositionally biased region" description="Acidic residues" evidence="2">
    <location>
        <begin position="632"/>
        <end position="641"/>
    </location>
</feature>
<evidence type="ECO:0000256" key="3">
    <source>
        <dbReference type="SAM" id="Phobius"/>
    </source>
</evidence>
<evidence type="ECO:0000259" key="5">
    <source>
        <dbReference type="Pfam" id="PF04253"/>
    </source>
</evidence>
<dbReference type="InterPro" id="IPR003137">
    <property type="entry name" value="PA_domain"/>
</dbReference>
<feature type="transmembrane region" description="Helical" evidence="3">
    <location>
        <begin position="33"/>
        <end position="54"/>
    </location>
</feature>
<dbReference type="InterPro" id="IPR007484">
    <property type="entry name" value="Peptidase_M28"/>
</dbReference>
<comment type="caution">
    <text evidence="7">The sequence shown here is derived from an EMBL/GenBank/DDBJ whole genome shotgun (WGS) entry which is preliminary data.</text>
</comment>
<feature type="domain" description="Transferrin receptor-like dimerisation" evidence="5">
    <location>
        <begin position="656"/>
        <end position="778"/>
    </location>
</feature>
<dbReference type="Pfam" id="PF02225">
    <property type="entry name" value="PA"/>
    <property type="match status" value="1"/>
</dbReference>
<evidence type="ECO:0000256" key="1">
    <source>
        <dbReference type="ARBA" id="ARBA00005634"/>
    </source>
</evidence>
<dbReference type="FunFam" id="3.50.30.30:FF:000008">
    <property type="entry name" value="Glutamate carboxypeptidase 2"/>
    <property type="match status" value="1"/>
</dbReference>
<dbReference type="Gene3D" id="3.50.30.30">
    <property type="match status" value="1"/>
</dbReference>
<dbReference type="Gene3D" id="1.20.930.40">
    <property type="entry name" value="Transferrin receptor-like, dimerisation domain"/>
    <property type="match status" value="1"/>
</dbReference>
<dbReference type="Gene3D" id="3.40.630.10">
    <property type="entry name" value="Zn peptidases"/>
    <property type="match status" value="1"/>
</dbReference>
<dbReference type="PANTHER" id="PTHR10404">
    <property type="entry name" value="N-ACETYLATED-ALPHA-LINKED ACIDIC DIPEPTIDASE"/>
    <property type="match status" value="1"/>
</dbReference>
<dbReference type="EMBL" id="CALLCH030000019">
    <property type="protein sequence ID" value="CAI4219326.1"/>
    <property type="molecule type" value="Genomic_DNA"/>
</dbReference>
<keyword evidence="8" id="KW-1185">Reference proteome</keyword>
<evidence type="ECO:0000259" key="4">
    <source>
        <dbReference type="Pfam" id="PF02225"/>
    </source>
</evidence>
<name>A0A9P1MES8_9PEZI</name>
<dbReference type="InterPro" id="IPR039373">
    <property type="entry name" value="Peptidase_M28B"/>
</dbReference>
<evidence type="ECO:0000313" key="7">
    <source>
        <dbReference type="EMBL" id="CAI4219326.1"/>
    </source>
</evidence>
<feature type="compositionally biased region" description="Polar residues" evidence="2">
    <location>
        <begin position="281"/>
        <end position="292"/>
    </location>
</feature>
<accession>A0A9P1MES8</accession>
<dbReference type="SUPFAM" id="SSF53187">
    <property type="entry name" value="Zn-dependent exopeptidases"/>
    <property type="match status" value="1"/>
</dbReference>
<dbReference type="PANTHER" id="PTHR10404:SF46">
    <property type="entry name" value="VACUOLAR PROTEIN SORTING-ASSOCIATED PROTEIN 70"/>
    <property type="match status" value="1"/>
</dbReference>
<dbReference type="AlphaFoldDB" id="A0A9P1MES8"/>
<feature type="domain" description="Peptidase M28" evidence="6">
    <location>
        <begin position="393"/>
        <end position="528"/>
    </location>
</feature>
<organism evidence="7 8">
    <name type="scientific">Parascedosporium putredinis</name>
    <dbReference type="NCBI Taxonomy" id="1442378"/>
    <lineage>
        <taxon>Eukaryota</taxon>
        <taxon>Fungi</taxon>
        <taxon>Dikarya</taxon>
        <taxon>Ascomycota</taxon>
        <taxon>Pezizomycotina</taxon>
        <taxon>Sordariomycetes</taxon>
        <taxon>Hypocreomycetidae</taxon>
        <taxon>Microascales</taxon>
        <taxon>Microascaceae</taxon>
        <taxon>Parascedosporium</taxon>
    </lineage>
</organism>
<comment type="similarity">
    <text evidence="1">Belongs to the peptidase M28 family. M28B subfamily.</text>
</comment>
<dbReference type="FunFam" id="3.40.630.10:FF:000101">
    <property type="entry name" value="N-acetylated alpha-linked acidic dipeptidase like 1"/>
    <property type="match status" value="1"/>
</dbReference>
<evidence type="ECO:0008006" key="9">
    <source>
        <dbReference type="Google" id="ProtNLM"/>
    </source>
</evidence>
<dbReference type="SUPFAM" id="SSF47672">
    <property type="entry name" value="Transferrin receptor-like dimerisation domain"/>
    <property type="match status" value="1"/>
</dbReference>
<protein>
    <recommendedName>
        <fullName evidence="9">Glutamate carboxypeptidase</fullName>
    </recommendedName>
</protein>
<dbReference type="OrthoDB" id="5841748at2759"/>
<gene>
    <name evidence="7" type="ORF">PPNO1_LOCUS8893</name>
</gene>
<evidence type="ECO:0000259" key="6">
    <source>
        <dbReference type="Pfam" id="PF04389"/>
    </source>
</evidence>
<proteinExistence type="inferred from homology"/>
<dbReference type="InterPro" id="IPR036757">
    <property type="entry name" value="TFR-like_dimer_dom_sf"/>
</dbReference>
<dbReference type="Proteomes" id="UP000838763">
    <property type="component" value="Unassembled WGS sequence"/>
</dbReference>
<dbReference type="InterPro" id="IPR007365">
    <property type="entry name" value="TFR-like_dimer_dom"/>
</dbReference>
<dbReference type="GO" id="GO:0004180">
    <property type="term" value="F:carboxypeptidase activity"/>
    <property type="evidence" value="ECO:0007669"/>
    <property type="project" value="TreeGrafter"/>
</dbReference>
<dbReference type="CDD" id="cd08022">
    <property type="entry name" value="M28_PSMA_like"/>
    <property type="match status" value="1"/>
</dbReference>
<evidence type="ECO:0000256" key="2">
    <source>
        <dbReference type="SAM" id="MobiDB-lite"/>
    </source>
</evidence>
<dbReference type="Pfam" id="PF04253">
    <property type="entry name" value="TFR_dimer"/>
    <property type="match status" value="1"/>
</dbReference>
<feature type="region of interest" description="Disordered" evidence="2">
    <location>
        <begin position="266"/>
        <end position="324"/>
    </location>
</feature>
<sequence>MQTKVPVLPRIVITTRPGADAAPSVPPQHPPAVLHHLLTSILLYVLLSFVIMLFPELVHRREGVARGAPRHLARHPDGKRAEEWSRYYTDGVHLAGKNYSQAAWTREKWADWGIKSEVVAYDVFLNYPEDHSLTLLEKKKKKEKKEKEGEDVAEYAFNSGHWEVQFSASLEEDILDEDPFTSREDRVPTFHGYSASGNVTAPFVYVNYGTYQDYEDLVQANVTLEGKIAIAKYGFIFRGLKCKRAQELGMVGCVLYSDPGDDGEVTEANGYKPYPEGPARNPSSVQRGSAQFLSVRPGDPTTPGYPSKPGVPRQPVDDSTPSIPSLPISYADAIPILRALNGHGPKASDFNKYWRRNRGLGYKGVEYNIGPTPDSVVLNLYNKQEYTTTPIWNVIGIINGTLPDEAVIVGNHRDAWMIGGASDPNSGSAVLNEVIRSFGEAVKAGWKPLRTIVFASWDGEEYGLVGSTEWVEEFLPWLSKANLAYLNVDVAVSGPNLRVSAAPLLHDAFLKVIDLVPSPNQTVARQTVADLFSGKISTMGRALPGQAIYHYHSNYDTFHWMSGSVDPGFVYHRAMAQVLGLLTAELANTPVIQFKATTYADELGKYLDKVQDALEAATPAAHQQQQQQQQSSDDENDDKEESEEVFLAARAVARSSSSVSTSTDAAEKVDAQAEWCRRQIAGGGIPWWRFWDKIKLGILFVKTNTKYKRFERQFLYEPGLDGRSWYKHVVFAPGLWTGYSGAVFPGLLESINAKDYPNAIKWAAIIDNCLQDSVKLLKK</sequence>
<dbReference type="SUPFAM" id="SSF52025">
    <property type="entry name" value="PA domain"/>
    <property type="match status" value="1"/>
</dbReference>
<keyword evidence="3" id="KW-0812">Transmembrane</keyword>
<dbReference type="InterPro" id="IPR046450">
    <property type="entry name" value="PA_dom_sf"/>
</dbReference>
<keyword evidence="3" id="KW-0472">Membrane</keyword>
<dbReference type="Pfam" id="PF04389">
    <property type="entry name" value="Peptidase_M28"/>
    <property type="match status" value="1"/>
</dbReference>
<keyword evidence="3" id="KW-1133">Transmembrane helix</keyword>
<reference evidence="7" key="1">
    <citation type="submission" date="2022-11" db="EMBL/GenBank/DDBJ databases">
        <authorList>
            <person name="Scott C."/>
            <person name="Bruce N."/>
        </authorList>
    </citation>
    <scope>NUCLEOTIDE SEQUENCE</scope>
</reference>
<feature type="domain" description="PA" evidence="4">
    <location>
        <begin position="199"/>
        <end position="277"/>
    </location>
</feature>
<feature type="region of interest" description="Disordered" evidence="2">
    <location>
        <begin position="617"/>
        <end position="641"/>
    </location>
</feature>
<dbReference type="CDD" id="cd02121">
    <property type="entry name" value="PA_GCPII_like"/>
    <property type="match status" value="1"/>
</dbReference>